<keyword evidence="6" id="KW-0963">Cytoplasm</keyword>
<dbReference type="Proteomes" id="UP001279681">
    <property type="component" value="Unassembled WGS sequence"/>
</dbReference>
<keyword evidence="4 6" id="KW-0456">Lyase</keyword>
<dbReference type="SUPFAM" id="SSF48557">
    <property type="entry name" value="L-aspartase-like"/>
    <property type="match status" value="1"/>
</dbReference>
<keyword evidence="3 6" id="KW-0369">Histidine metabolism</keyword>
<evidence type="ECO:0000256" key="6">
    <source>
        <dbReference type="HAMAP-Rule" id="MF_00229"/>
    </source>
</evidence>
<evidence type="ECO:0000256" key="5">
    <source>
        <dbReference type="ARBA" id="ARBA00049269"/>
    </source>
</evidence>
<accession>A0ABU4W693</accession>
<dbReference type="InterPro" id="IPR008948">
    <property type="entry name" value="L-Aspartase-like"/>
</dbReference>
<dbReference type="CDD" id="cd00332">
    <property type="entry name" value="PAL-HAL"/>
    <property type="match status" value="1"/>
</dbReference>
<dbReference type="Pfam" id="PF00221">
    <property type="entry name" value="Lyase_aromatic"/>
    <property type="match status" value="1"/>
</dbReference>
<sequence>MELLMGNKKLTLEDLINVTRNGYEVKISEEAKLKVATARKLVDDYVEEGKISYGITTGFGKFSDSIISKEETATLQRNLIISHACGVGNPLPIDQAKGIMVLRVNNLIQGHSGIRQNVLDTLVEMINKGVTPYIPEKGSLGASGDLAPLSHMVLVMLGLGKAYYKNELYDGEVALKKAKIKPIKSLSSKEGLALINGTQVMTSVGAHVVYDAINLMKHLDIAASLSMEALNGIICAFDSRIQEVRGHLGQINTAKNVVKILKNSTAITKQGELRVQDPYALRCTPQVHGASKDALNYIKEKVEIEMNAVTDNPIIFPNENEVLSGGNFHGQPMALPFDFLGIALAEMANISERRLERLVNPSLNNGLPAFLVENGGVNSGFMIVQYSAASLVSENKVLAHPASVDSIPSSANQEDHVSMGTIAARKANEILGNVRKVVAMEILAACQGIDLRDVKRLGKGTNEAHTLVREIVEFYDKDRVMYIDIEKVEDLIKTNKIVEKVEENVGKLKI</sequence>
<dbReference type="Gene3D" id="1.20.200.10">
    <property type="entry name" value="Fumarase/aspartase (Central domain)"/>
    <property type="match status" value="1"/>
</dbReference>
<feature type="modified residue" description="2,3-didehydroalanine (Ser)" evidence="6">
    <location>
        <position position="143"/>
    </location>
</feature>
<dbReference type="GO" id="GO:0004397">
    <property type="term" value="F:histidine ammonia-lyase activity"/>
    <property type="evidence" value="ECO:0007669"/>
    <property type="project" value="UniProtKB-EC"/>
</dbReference>
<protein>
    <recommendedName>
        <fullName evidence="2 6">Histidine ammonia-lyase</fullName>
        <shortName evidence="6">Histidase</shortName>
        <ecNumber evidence="2 6">4.3.1.3</ecNumber>
    </recommendedName>
</protein>
<feature type="cross-link" description="5-imidazolinone (Ala-Gly)" evidence="6">
    <location>
        <begin position="142"/>
        <end position="144"/>
    </location>
</feature>
<comment type="catalytic activity">
    <reaction evidence="5 6 8">
        <text>L-histidine = trans-urocanate + NH4(+)</text>
        <dbReference type="Rhea" id="RHEA:21232"/>
        <dbReference type="ChEBI" id="CHEBI:17771"/>
        <dbReference type="ChEBI" id="CHEBI:28938"/>
        <dbReference type="ChEBI" id="CHEBI:57595"/>
        <dbReference type="EC" id="4.3.1.3"/>
    </reaction>
</comment>
<dbReference type="EMBL" id="JAVIKH010000001">
    <property type="protein sequence ID" value="MDX8335037.1"/>
    <property type="molecule type" value="Genomic_DNA"/>
</dbReference>
<evidence type="ECO:0000256" key="9">
    <source>
        <dbReference type="RuleBase" id="RU004480"/>
    </source>
</evidence>
<reference evidence="11" key="1">
    <citation type="submission" date="2023-07" db="EMBL/GenBank/DDBJ databases">
        <authorList>
            <person name="Colorado M.A."/>
            <person name="Villamil L.M."/>
            <person name="Melo J.F."/>
            <person name="Rodriguez J.A."/>
            <person name="Ruiz R.Y."/>
        </authorList>
    </citation>
    <scope>NUCLEOTIDE SEQUENCE [LARGE SCALE GENOMIC DNA]</scope>
    <source>
        <strain evidence="11">C33</strain>
    </source>
</reference>
<comment type="similarity">
    <text evidence="6 7">Belongs to the PAL/histidase family.</text>
</comment>
<dbReference type="HAMAP" id="MF_00229">
    <property type="entry name" value="His_ammonia_lyase"/>
    <property type="match status" value="1"/>
</dbReference>
<comment type="PTM">
    <text evidence="6">Contains an active site 4-methylidene-imidazol-5-one (MIO), which is formed autocatalytically by cyclization and dehydration of residues Ala-Ser-Gly.</text>
</comment>
<dbReference type="InterPro" id="IPR024083">
    <property type="entry name" value="Fumarase/histidase_N"/>
</dbReference>
<dbReference type="PROSITE" id="PS00488">
    <property type="entry name" value="PAL_HISTIDASE"/>
    <property type="match status" value="1"/>
</dbReference>
<evidence type="ECO:0000256" key="4">
    <source>
        <dbReference type="ARBA" id="ARBA00023239"/>
    </source>
</evidence>
<dbReference type="NCBIfam" id="TIGR01225">
    <property type="entry name" value="hutH"/>
    <property type="match status" value="1"/>
</dbReference>
<comment type="pathway">
    <text evidence="1 6 8">Amino-acid degradation; L-histidine degradation into L-glutamate; N-formimidoyl-L-glutamate from L-histidine: step 1/3.</text>
</comment>
<dbReference type="InterPro" id="IPR001106">
    <property type="entry name" value="Aromatic_Lyase"/>
</dbReference>
<evidence type="ECO:0000256" key="2">
    <source>
        <dbReference type="ARBA" id="ARBA00012994"/>
    </source>
</evidence>
<proteinExistence type="inferred from homology"/>
<keyword evidence="11" id="KW-1185">Reference proteome</keyword>
<comment type="subcellular location">
    <subcellularLocation>
        <location evidence="6 9">Cytoplasm</location>
    </subcellularLocation>
</comment>
<organism evidence="10 11">
    <name type="scientific">Candidatus Cetobacterium colombiensis</name>
    <dbReference type="NCBI Taxonomy" id="3073100"/>
    <lineage>
        <taxon>Bacteria</taxon>
        <taxon>Fusobacteriati</taxon>
        <taxon>Fusobacteriota</taxon>
        <taxon>Fusobacteriia</taxon>
        <taxon>Fusobacteriales</taxon>
        <taxon>Fusobacteriaceae</taxon>
        <taxon>Cetobacterium</taxon>
    </lineage>
</organism>
<evidence type="ECO:0000256" key="1">
    <source>
        <dbReference type="ARBA" id="ARBA00005113"/>
    </source>
</evidence>
<dbReference type="PANTHER" id="PTHR10362">
    <property type="entry name" value="HISTIDINE AMMONIA-LYASE"/>
    <property type="match status" value="1"/>
</dbReference>
<dbReference type="Gene3D" id="1.10.275.10">
    <property type="entry name" value="Fumarase/aspartase (N-terminal domain)"/>
    <property type="match status" value="1"/>
</dbReference>
<evidence type="ECO:0000313" key="10">
    <source>
        <dbReference type="EMBL" id="MDX8335037.1"/>
    </source>
</evidence>
<dbReference type="EC" id="4.3.1.3" evidence="2 6"/>
<dbReference type="NCBIfam" id="NF006871">
    <property type="entry name" value="PRK09367.1"/>
    <property type="match status" value="1"/>
</dbReference>
<dbReference type="InterPro" id="IPR022313">
    <property type="entry name" value="Phe/His_NH3-lyase_AS"/>
</dbReference>
<dbReference type="InterPro" id="IPR005921">
    <property type="entry name" value="HutH"/>
</dbReference>
<name>A0ABU4W693_9FUSO</name>
<evidence type="ECO:0000256" key="8">
    <source>
        <dbReference type="RuleBase" id="RU004479"/>
    </source>
</evidence>
<gene>
    <name evidence="6 10" type="primary">hutH</name>
    <name evidence="10" type="ORF">RFV38_00740</name>
</gene>
<evidence type="ECO:0000256" key="3">
    <source>
        <dbReference type="ARBA" id="ARBA00022808"/>
    </source>
</evidence>
<evidence type="ECO:0000256" key="7">
    <source>
        <dbReference type="RuleBase" id="RU003954"/>
    </source>
</evidence>
<comment type="caution">
    <text evidence="10">The sequence shown here is derived from an EMBL/GenBank/DDBJ whole genome shotgun (WGS) entry which is preliminary data.</text>
</comment>
<evidence type="ECO:0000313" key="11">
    <source>
        <dbReference type="Proteomes" id="UP001279681"/>
    </source>
</evidence>